<comment type="caution">
    <text evidence="1">The sequence shown here is derived from an EMBL/GenBank/DDBJ whole genome shotgun (WGS) entry which is preliminary data.</text>
</comment>
<sequence length="121" mass="14135">MFFLFIDTTYEPEEEICDSMTCRKRGITCGKGARKAMKAPKKKLPMEFNFNAMEVICENASSFMHECGYILRNNCSLQYKEWRHVPVEVRLPLRHKLTTLFEIDVENSKVCKVIDSYLVKA</sequence>
<dbReference type="AlphaFoldDB" id="A0A9K3HXK6"/>
<reference evidence="1" key="1">
    <citation type="journal article" date="2017" name="Nature">
        <title>The sunflower genome provides insights into oil metabolism, flowering and Asterid evolution.</title>
        <authorList>
            <person name="Badouin H."/>
            <person name="Gouzy J."/>
            <person name="Grassa C.J."/>
            <person name="Murat F."/>
            <person name="Staton S.E."/>
            <person name="Cottret L."/>
            <person name="Lelandais-Briere C."/>
            <person name="Owens G.L."/>
            <person name="Carrere S."/>
            <person name="Mayjonade B."/>
            <person name="Legrand L."/>
            <person name="Gill N."/>
            <person name="Kane N.C."/>
            <person name="Bowers J.E."/>
            <person name="Hubner S."/>
            <person name="Bellec A."/>
            <person name="Berard A."/>
            <person name="Berges H."/>
            <person name="Blanchet N."/>
            <person name="Boniface M.C."/>
            <person name="Brunel D."/>
            <person name="Catrice O."/>
            <person name="Chaidir N."/>
            <person name="Claudel C."/>
            <person name="Donnadieu C."/>
            <person name="Faraut T."/>
            <person name="Fievet G."/>
            <person name="Helmstetter N."/>
            <person name="King M."/>
            <person name="Knapp S.J."/>
            <person name="Lai Z."/>
            <person name="Le Paslier M.C."/>
            <person name="Lippi Y."/>
            <person name="Lorenzon L."/>
            <person name="Mandel J.R."/>
            <person name="Marage G."/>
            <person name="Marchand G."/>
            <person name="Marquand E."/>
            <person name="Bret-Mestries E."/>
            <person name="Morien E."/>
            <person name="Nambeesan S."/>
            <person name="Nguyen T."/>
            <person name="Pegot-Espagnet P."/>
            <person name="Pouilly N."/>
            <person name="Raftis F."/>
            <person name="Sallet E."/>
            <person name="Schiex T."/>
            <person name="Thomas J."/>
            <person name="Vandecasteele C."/>
            <person name="Vares D."/>
            <person name="Vear F."/>
            <person name="Vautrin S."/>
            <person name="Crespi M."/>
            <person name="Mangin B."/>
            <person name="Burke J.M."/>
            <person name="Salse J."/>
            <person name="Munos S."/>
            <person name="Vincourt P."/>
            <person name="Rieseberg L.H."/>
            <person name="Langlade N.B."/>
        </authorList>
    </citation>
    <scope>NUCLEOTIDE SEQUENCE</scope>
    <source>
        <tissue evidence="1">Leaves</tissue>
    </source>
</reference>
<protein>
    <submittedName>
        <fullName evidence="1">Uncharacterized protein</fullName>
    </submittedName>
</protein>
<gene>
    <name evidence="1" type="ORF">HanXRQr2_Chr10g0438411</name>
</gene>
<keyword evidence="2" id="KW-1185">Reference proteome</keyword>
<name>A0A9K3HXK6_HELAN</name>
<proteinExistence type="predicted"/>
<dbReference type="Gramene" id="mRNA:HanXRQr2_Chr10g0438411">
    <property type="protein sequence ID" value="mRNA:HanXRQr2_Chr10g0438411"/>
    <property type="gene ID" value="HanXRQr2_Chr10g0438411"/>
</dbReference>
<accession>A0A9K3HXK6</accession>
<organism evidence="1 2">
    <name type="scientific">Helianthus annuus</name>
    <name type="common">Common sunflower</name>
    <dbReference type="NCBI Taxonomy" id="4232"/>
    <lineage>
        <taxon>Eukaryota</taxon>
        <taxon>Viridiplantae</taxon>
        <taxon>Streptophyta</taxon>
        <taxon>Embryophyta</taxon>
        <taxon>Tracheophyta</taxon>
        <taxon>Spermatophyta</taxon>
        <taxon>Magnoliopsida</taxon>
        <taxon>eudicotyledons</taxon>
        <taxon>Gunneridae</taxon>
        <taxon>Pentapetalae</taxon>
        <taxon>asterids</taxon>
        <taxon>campanulids</taxon>
        <taxon>Asterales</taxon>
        <taxon>Asteraceae</taxon>
        <taxon>Asteroideae</taxon>
        <taxon>Heliantheae alliance</taxon>
        <taxon>Heliantheae</taxon>
        <taxon>Helianthus</taxon>
    </lineage>
</organism>
<reference evidence="1" key="2">
    <citation type="submission" date="2020-06" db="EMBL/GenBank/DDBJ databases">
        <title>Helianthus annuus Genome sequencing and assembly Release 2.</title>
        <authorList>
            <person name="Gouzy J."/>
            <person name="Langlade N."/>
            <person name="Munos S."/>
        </authorList>
    </citation>
    <scope>NUCLEOTIDE SEQUENCE</scope>
    <source>
        <tissue evidence="1">Leaves</tissue>
    </source>
</reference>
<evidence type="ECO:0000313" key="1">
    <source>
        <dbReference type="EMBL" id="KAF5786235.1"/>
    </source>
</evidence>
<evidence type="ECO:0000313" key="2">
    <source>
        <dbReference type="Proteomes" id="UP000215914"/>
    </source>
</evidence>
<dbReference type="EMBL" id="MNCJ02000325">
    <property type="protein sequence ID" value="KAF5786235.1"/>
    <property type="molecule type" value="Genomic_DNA"/>
</dbReference>
<dbReference type="Proteomes" id="UP000215914">
    <property type="component" value="Unassembled WGS sequence"/>
</dbReference>